<sequence>MKRCLTVLAILSALLASGCSEQSAPPEPQAQPATEGPAGFVNTVWSVSESSGVAPGTLYVFLSDGSLVITSSNSKPALGKWRYEGGVLTMIETGLPYQADIVTLTRDEFTIKSHNPGAPVTMTFAPAERPSR</sequence>
<evidence type="ECO:0000256" key="1">
    <source>
        <dbReference type="SAM" id="SignalP"/>
    </source>
</evidence>
<gene>
    <name evidence="2" type="ORF">DNFV4_01497</name>
</gene>
<feature type="chain" id="PRO_5041720262" description="Lipocalin-like domain-containing protein" evidence="1">
    <location>
        <begin position="24"/>
        <end position="132"/>
    </location>
</feature>
<keyword evidence="1" id="KW-0732">Signal</keyword>
<dbReference type="AlphaFoldDB" id="A0AA86MXV7"/>
<name>A0AA86MXV7_9BACT</name>
<dbReference type="KEGG" id="nti:DNFV4_01497"/>
<dbReference type="PROSITE" id="PS51257">
    <property type="entry name" value="PROKAR_LIPOPROTEIN"/>
    <property type="match status" value="1"/>
</dbReference>
<evidence type="ECO:0008006" key="4">
    <source>
        <dbReference type="Google" id="ProtNLM"/>
    </source>
</evidence>
<dbReference type="EMBL" id="OX365700">
    <property type="protein sequence ID" value="CAI4031066.1"/>
    <property type="molecule type" value="Genomic_DNA"/>
</dbReference>
<dbReference type="Proteomes" id="UP001179121">
    <property type="component" value="Chromosome"/>
</dbReference>
<keyword evidence="3" id="KW-1185">Reference proteome</keyword>
<organism evidence="2 3">
    <name type="scientific">Nitrospira tepida</name>
    <dbReference type="NCBI Taxonomy" id="2973512"/>
    <lineage>
        <taxon>Bacteria</taxon>
        <taxon>Pseudomonadati</taxon>
        <taxon>Nitrospirota</taxon>
        <taxon>Nitrospiria</taxon>
        <taxon>Nitrospirales</taxon>
        <taxon>Nitrospiraceae</taxon>
        <taxon>Nitrospira</taxon>
    </lineage>
</organism>
<evidence type="ECO:0000313" key="3">
    <source>
        <dbReference type="Proteomes" id="UP001179121"/>
    </source>
</evidence>
<reference evidence="2" key="1">
    <citation type="submission" date="2022-10" db="EMBL/GenBank/DDBJ databases">
        <authorList>
            <person name="Koch H."/>
        </authorList>
    </citation>
    <scope>NUCLEOTIDE SEQUENCE</scope>
    <source>
        <strain evidence="2">DNF</strain>
    </source>
</reference>
<protein>
    <recommendedName>
        <fullName evidence="4">Lipocalin-like domain-containing protein</fullName>
    </recommendedName>
</protein>
<dbReference type="RefSeq" id="WP_289268026.1">
    <property type="nucleotide sequence ID" value="NZ_OX365700.1"/>
</dbReference>
<evidence type="ECO:0000313" key="2">
    <source>
        <dbReference type="EMBL" id="CAI4031066.1"/>
    </source>
</evidence>
<feature type="signal peptide" evidence="1">
    <location>
        <begin position="1"/>
        <end position="23"/>
    </location>
</feature>
<accession>A0AA86MXV7</accession>
<proteinExistence type="predicted"/>